<dbReference type="EMBL" id="NISK01000002">
    <property type="protein sequence ID" value="OWQ97537.1"/>
    <property type="molecule type" value="Genomic_DNA"/>
</dbReference>
<dbReference type="OrthoDB" id="8421898at2"/>
<protein>
    <submittedName>
        <fullName evidence="1">Uncharacterized protein</fullName>
    </submittedName>
</protein>
<dbReference type="Proteomes" id="UP000197361">
    <property type="component" value="Unassembled WGS sequence"/>
</dbReference>
<dbReference type="AlphaFoldDB" id="A0A246JWS5"/>
<reference evidence="1 2" key="1">
    <citation type="journal article" date="2010" name="Int. J. Syst. Evol. Microbiol.">
        <title>Sphingopyxis bauzanensis sp. nov., a psychrophilic bacterium isolated from soil.</title>
        <authorList>
            <person name="Zhang D.C."/>
            <person name="Liu H.C."/>
            <person name="Xin Y.H."/>
            <person name="Zhou Y.G."/>
            <person name="Schinner F."/>
            <person name="Margesin R."/>
        </authorList>
    </citation>
    <scope>NUCLEOTIDE SEQUENCE [LARGE SCALE GENOMIC DNA]</scope>
    <source>
        <strain evidence="1 2">DSM 22271</strain>
    </source>
</reference>
<evidence type="ECO:0000313" key="2">
    <source>
        <dbReference type="Proteomes" id="UP000197361"/>
    </source>
</evidence>
<evidence type="ECO:0000313" key="1">
    <source>
        <dbReference type="EMBL" id="OWQ97537.1"/>
    </source>
</evidence>
<sequence>MVDQAILDDAALEEMYARISAEGGIEVKTLLETLDALFERDLAPETQRSYAERVGRYKKLADEVVPIGDFLRATGRVGGRIRFPLDSAPYDAWHESAETGEVTGIEATLSLARGRVFLAKYRQGKKVSPGFLGVPDGSKKDAFAKATARPRTLHTRAGVEKVVVEGVCACLENKNKDCYDGGILLISAELMAMPGADWDAILENVRPQATALPFDEAHVIDDRFAKPIVVRLK</sequence>
<dbReference type="RefSeq" id="WP_088441386.1">
    <property type="nucleotide sequence ID" value="NZ_BMMC01000013.1"/>
</dbReference>
<accession>A0A246JWS5</accession>
<comment type="caution">
    <text evidence="1">The sequence shown here is derived from an EMBL/GenBank/DDBJ whole genome shotgun (WGS) entry which is preliminary data.</text>
</comment>
<keyword evidence="2" id="KW-1185">Reference proteome</keyword>
<gene>
    <name evidence="1" type="ORF">CDQ92_11035</name>
</gene>
<organism evidence="1 2">
    <name type="scientific">Sphingopyxis bauzanensis</name>
    <dbReference type="NCBI Taxonomy" id="651663"/>
    <lineage>
        <taxon>Bacteria</taxon>
        <taxon>Pseudomonadati</taxon>
        <taxon>Pseudomonadota</taxon>
        <taxon>Alphaproteobacteria</taxon>
        <taxon>Sphingomonadales</taxon>
        <taxon>Sphingomonadaceae</taxon>
        <taxon>Sphingopyxis</taxon>
    </lineage>
</organism>
<proteinExistence type="predicted"/>
<name>A0A246JWS5_9SPHN</name>